<feature type="region of interest" description="Disordered" evidence="2">
    <location>
        <begin position="573"/>
        <end position="710"/>
    </location>
</feature>
<feature type="compositionally biased region" description="Basic and acidic residues" evidence="2">
    <location>
        <begin position="443"/>
        <end position="462"/>
    </location>
</feature>
<dbReference type="EMBL" id="PDUG01000016">
    <property type="protein sequence ID" value="PIC13009.1"/>
    <property type="molecule type" value="Genomic_DNA"/>
</dbReference>
<reference evidence="5" key="1">
    <citation type="submission" date="2017-10" db="EMBL/GenBank/DDBJ databases">
        <title>Rapid genome shrinkage in a self-fertile nematode reveals novel sperm competition proteins.</title>
        <authorList>
            <person name="Yin D."/>
            <person name="Schwarz E.M."/>
            <person name="Thomas C.G."/>
            <person name="Felde R.L."/>
            <person name="Korf I.F."/>
            <person name="Cutter A.D."/>
            <person name="Schartner C.M."/>
            <person name="Ralston E.J."/>
            <person name="Meyer B.J."/>
            <person name="Haag E.S."/>
        </authorList>
    </citation>
    <scope>NUCLEOTIDE SEQUENCE [LARGE SCALE GENOMIC DNA]</scope>
    <source>
        <strain evidence="5">JU1422</strain>
    </source>
</reference>
<proteinExistence type="predicted"/>
<name>A0A2G5SDB5_9PELO</name>
<keyword evidence="5" id="KW-1185">Reference proteome</keyword>
<feature type="region of interest" description="Disordered" evidence="2">
    <location>
        <begin position="171"/>
        <end position="230"/>
    </location>
</feature>
<gene>
    <name evidence="3" type="ORF">B9Z55_028084</name>
    <name evidence="4" type="ORF">B9Z55_028092</name>
</gene>
<dbReference type="Proteomes" id="UP000230233">
    <property type="component" value="Unassembled WGS sequence"/>
</dbReference>
<dbReference type="EMBL" id="PDUG01000016">
    <property type="protein sequence ID" value="PIC13017.1"/>
    <property type="molecule type" value="Genomic_DNA"/>
</dbReference>
<sequence length="919" mass="103093">MSHKFVACDAARERQNRAYAFASQQVFQHAMVHNAWATLDIEDETTSEYINCMKISELERKKFEADVLTNSVDPKIKFVKSEENLLPLVVSQRAPRGRGNFNQRFQQRNNNWTRRNFAQKQRFQQRDHFNYPMQKYFIGSSQTVPLMALQIPSGPSGFAPVHHGFHNTFSAAHGYSQSSQPNGGHFPSPTESGDSDVYTNSSSNGSVANQNIQQTSPSDVSHAPAVPPGFSQIDVAQQEPQVVNTETPIQTINGLELAEEKNKKTILQHHEEPQLVVEVKNSKEVGVTFPNGADDISGTSKKNTDLSCDLSMEDTSDEELTMKPVKSVLPTAPESSKFVEIAELPPTIETSVDLGLENESPIVPDHMSGAPKIDTSLNCELSKLEKPAQSMETTDFDTKELQETSDEATVAVFKISNFESSLPKELESTVAEKMPGASNTERNLSEIEKSSSLRTADVEVGKLEGQSSDEGASEPKIAKLLTPHASGLTEESEFPEFPELSVKTLDSAEKCSKNAGVPMVDNEKPSRPLMSEVLLAAIEKEKITVNPCLNTAPIVQRNFGQKKNKNLTNTDHIATKSQGSKAAQLSQIRNSGKQFHNKKPEALKNHLPAKQEQDSSSGWKTVKGSSKVSNKTQKISVFPEQPPFGNVSKKSQSSSQKKSSATVPSEKNNQEGSSIEKPDHPEKPQVSESNRKKPVKKQKKDKTTKTAKSSDIDDFDTLLEQFKEEDRKSAEKSGNVGDSLIETVSGNKKRRTIRQYQAERDEAERKEQEIFDSIEKDGKRLEVCVNMGLCQFFEELNQCVMNRSPMYNWPECPMRDLSESEEVTRERDELVFDFIHARIADQFERVGTTPILRELFYRFIGRHYNSNLGLILESLARVHMKREITFEDEEELFGRMLNKREFRAEWNVFNFHYPDASNE</sequence>
<reference evidence="4" key="2">
    <citation type="journal article" date="2018" name="Science">
        <title>Rapid genome shrinkage in a self-fertile nematode reveals sperm competition proteins.</title>
        <authorList>
            <person name="Yin D."/>
            <person name="Schwarz E.M."/>
            <person name="Thomas C.G."/>
            <person name="Felde R.L."/>
            <person name="Korf I.F."/>
            <person name="Cutter A.D."/>
            <person name="Schartner C.M."/>
            <person name="Ralston E.J."/>
            <person name="Meyer B.J."/>
            <person name="Haag E.S."/>
        </authorList>
    </citation>
    <scope>NUCLEOTIDE SEQUENCE</scope>
    <source>
        <strain evidence="4">JU1422</strain>
    </source>
</reference>
<feature type="compositionally biased region" description="Polar residues" evidence="2">
    <location>
        <begin position="614"/>
        <end position="635"/>
    </location>
</feature>
<accession>A0A2G5SDB5</accession>
<feature type="compositionally biased region" description="Polar residues" evidence="2">
    <location>
        <begin position="661"/>
        <end position="673"/>
    </location>
</feature>
<feature type="region of interest" description="Disordered" evidence="2">
    <location>
        <begin position="426"/>
        <end position="474"/>
    </location>
</feature>
<protein>
    <submittedName>
        <fullName evidence="4">Uncharacterized protein</fullName>
    </submittedName>
</protein>
<feature type="compositionally biased region" description="Polar residues" evidence="2">
    <location>
        <begin position="171"/>
        <end position="182"/>
    </location>
</feature>
<feature type="compositionally biased region" description="Basic and acidic residues" evidence="2">
    <location>
        <begin position="674"/>
        <end position="691"/>
    </location>
</feature>
<organism evidence="4 5">
    <name type="scientific">Caenorhabditis nigoni</name>
    <dbReference type="NCBI Taxonomy" id="1611254"/>
    <lineage>
        <taxon>Eukaryota</taxon>
        <taxon>Metazoa</taxon>
        <taxon>Ecdysozoa</taxon>
        <taxon>Nematoda</taxon>
        <taxon>Chromadorea</taxon>
        <taxon>Rhabditida</taxon>
        <taxon>Rhabditina</taxon>
        <taxon>Rhabditomorpha</taxon>
        <taxon>Rhabditoidea</taxon>
        <taxon>Rhabditidae</taxon>
        <taxon>Peloderinae</taxon>
        <taxon>Caenorhabditis</taxon>
    </lineage>
</organism>
<evidence type="ECO:0000313" key="3">
    <source>
        <dbReference type="EMBL" id="PIC13009.1"/>
    </source>
</evidence>
<evidence type="ECO:0000256" key="2">
    <source>
        <dbReference type="SAM" id="MobiDB-lite"/>
    </source>
</evidence>
<evidence type="ECO:0000313" key="5">
    <source>
        <dbReference type="Proteomes" id="UP000230233"/>
    </source>
</evidence>
<feature type="compositionally biased region" description="Basic and acidic residues" evidence="2">
    <location>
        <begin position="598"/>
        <end position="613"/>
    </location>
</feature>
<feature type="compositionally biased region" description="Low complexity" evidence="2">
    <location>
        <begin position="648"/>
        <end position="660"/>
    </location>
</feature>
<feature type="compositionally biased region" description="Basic and acidic residues" evidence="2">
    <location>
        <begin position="701"/>
        <end position="710"/>
    </location>
</feature>
<feature type="compositionally biased region" description="Polar residues" evidence="2">
    <location>
        <begin position="189"/>
        <end position="219"/>
    </location>
</feature>
<dbReference type="AlphaFoldDB" id="A0A2G5SDB5"/>
<evidence type="ECO:0000313" key="4">
    <source>
        <dbReference type="EMBL" id="PIC13017.1"/>
    </source>
</evidence>
<feature type="compositionally biased region" description="Polar residues" evidence="2">
    <location>
        <begin position="573"/>
        <end position="594"/>
    </location>
</feature>
<evidence type="ECO:0000256" key="1">
    <source>
        <dbReference type="SAM" id="Coils"/>
    </source>
</evidence>
<feature type="coiled-coil region" evidence="1">
    <location>
        <begin position="746"/>
        <end position="773"/>
    </location>
</feature>
<dbReference type="OrthoDB" id="5897522at2759"/>
<comment type="caution">
    <text evidence="4">The sequence shown here is derived from an EMBL/GenBank/DDBJ whole genome shotgun (WGS) entry which is preliminary data.</text>
</comment>
<keyword evidence="1" id="KW-0175">Coiled coil</keyword>